<dbReference type="Proteomes" id="UP001207408">
    <property type="component" value="Unassembled WGS sequence"/>
</dbReference>
<organism evidence="1 2">
    <name type="scientific">Plebeiibacterium marinum</name>
    <dbReference type="NCBI Taxonomy" id="2992111"/>
    <lineage>
        <taxon>Bacteria</taxon>
        <taxon>Pseudomonadati</taxon>
        <taxon>Bacteroidota</taxon>
        <taxon>Bacteroidia</taxon>
        <taxon>Marinilabiliales</taxon>
        <taxon>Marinilabiliaceae</taxon>
        <taxon>Plebeiibacterium</taxon>
    </lineage>
</organism>
<reference evidence="1" key="1">
    <citation type="submission" date="2022-10" db="EMBL/GenBank/DDBJ databases">
        <authorList>
            <person name="Yu W.X."/>
        </authorList>
    </citation>
    <scope>NUCLEOTIDE SEQUENCE</scope>
    <source>
        <strain evidence="1">D04</strain>
    </source>
</reference>
<name>A0AAE3M9Y3_9BACT</name>
<dbReference type="RefSeq" id="WP_301197242.1">
    <property type="nucleotide sequence ID" value="NZ_JAPDPI010000001.1"/>
</dbReference>
<protein>
    <submittedName>
        <fullName evidence="1">Uncharacterized protein</fullName>
    </submittedName>
</protein>
<gene>
    <name evidence="1" type="ORF">OM074_00185</name>
</gene>
<accession>A0AAE3M9Y3</accession>
<keyword evidence="2" id="KW-1185">Reference proteome</keyword>
<evidence type="ECO:0000313" key="2">
    <source>
        <dbReference type="Proteomes" id="UP001207408"/>
    </source>
</evidence>
<dbReference type="EMBL" id="JAPDPI010000001">
    <property type="protein sequence ID" value="MCW3804018.1"/>
    <property type="molecule type" value="Genomic_DNA"/>
</dbReference>
<comment type="caution">
    <text evidence="1">The sequence shown here is derived from an EMBL/GenBank/DDBJ whole genome shotgun (WGS) entry which is preliminary data.</text>
</comment>
<dbReference type="AlphaFoldDB" id="A0AAE3M9Y3"/>
<evidence type="ECO:0000313" key="1">
    <source>
        <dbReference type="EMBL" id="MCW3804018.1"/>
    </source>
</evidence>
<sequence>MYKIFTLIFIALPFCLYSQNQIGQIELAKYDMRIDSLKKLDFLSMDYKFLNNEFKIQIDSTTFSSGVEKYHFYPEKILTYKDSLIVVLMIQFDDWPKAKIAKRDISYSWLRLGYHTWQTPDEARNFAQEFGISHPWRMKLLLMDDNNDDQKIINFYVDLKNKLIKNNLSGFEKLNRKDLLTFAMQKNPQHIADYEKMVAGRKRQREAYLKEHGEVDPRK</sequence>
<proteinExistence type="predicted"/>